<comment type="caution">
    <text evidence="4">The sequence shown here is derived from an EMBL/GenBank/DDBJ whole genome shotgun (WGS) entry which is preliminary data.</text>
</comment>
<dbReference type="InterPro" id="IPR029039">
    <property type="entry name" value="Flavoprotein-like_sf"/>
</dbReference>
<protein>
    <submittedName>
        <fullName evidence="4">NADPH-dependent FMN reductase</fullName>
    </submittedName>
</protein>
<dbReference type="InterPro" id="IPR051796">
    <property type="entry name" value="ISF_SsuE-like"/>
</dbReference>
<dbReference type="Gene3D" id="3.40.50.360">
    <property type="match status" value="1"/>
</dbReference>
<gene>
    <name evidence="4" type="ORF">OMM_00486</name>
</gene>
<evidence type="ECO:0000313" key="4">
    <source>
        <dbReference type="EMBL" id="ETR74050.1"/>
    </source>
</evidence>
<dbReference type="EMBL" id="ATBP01000024">
    <property type="protein sequence ID" value="ETR74050.1"/>
    <property type="molecule type" value="Genomic_DNA"/>
</dbReference>
<evidence type="ECO:0000313" key="5">
    <source>
        <dbReference type="Proteomes" id="UP000189670"/>
    </source>
</evidence>
<dbReference type="GO" id="GO:0016491">
    <property type="term" value="F:oxidoreductase activity"/>
    <property type="evidence" value="ECO:0007669"/>
    <property type="project" value="InterPro"/>
</dbReference>
<dbReference type="AlphaFoldDB" id="A0A1V1PGY1"/>
<feature type="domain" description="NADPH-dependent FMN reductase-like" evidence="3">
    <location>
        <begin position="1"/>
        <end position="114"/>
    </location>
</feature>
<sequence length="190" mass="21110">MKIVCISGSPRNNGNSAVLLQELNSIADNANANIQSFNVNSMTYKGCQACMSCKGKTEECVISDDFDKVLKAISECDLLVLASPVYFADVTAQMKAIIDRMYSFLVPNFMQQEKPSRLEAGKSLIFILTQGQPDEKMFADIYPKYEMFLKIMGFTDTHLIRACGVLEAGAVKQREDILENVRTVAKSIIQ</sequence>
<keyword evidence="2" id="KW-0288">FMN</keyword>
<evidence type="ECO:0000256" key="1">
    <source>
        <dbReference type="ARBA" id="ARBA00022630"/>
    </source>
</evidence>
<dbReference type="PANTHER" id="PTHR43278:SF2">
    <property type="entry name" value="IRON-SULFUR FLAVOPROTEIN"/>
    <property type="match status" value="1"/>
</dbReference>
<evidence type="ECO:0000256" key="2">
    <source>
        <dbReference type="ARBA" id="ARBA00022643"/>
    </source>
</evidence>
<dbReference type="InterPro" id="IPR005025">
    <property type="entry name" value="FMN_Rdtase-like_dom"/>
</dbReference>
<proteinExistence type="predicted"/>
<keyword evidence="1" id="KW-0285">Flavoprotein</keyword>
<dbReference type="PANTHER" id="PTHR43278">
    <property type="entry name" value="NAD(P)H-DEPENDENT FMN-CONTAINING OXIDOREDUCTASE YWQN-RELATED"/>
    <property type="match status" value="1"/>
</dbReference>
<reference evidence="5" key="1">
    <citation type="submission" date="2012-11" db="EMBL/GenBank/DDBJ databases">
        <authorList>
            <person name="Lucero-Rivera Y.E."/>
            <person name="Tovar-Ramirez D."/>
        </authorList>
    </citation>
    <scope>NUCLEOTIDE SEQUENCE [LARGE SCALE GENOMIC DNA]</scope>
    <source>
        <strain evidence="5">Araruama</strain>
    </source>
</reference>
<name>A0A1V1PGY1_9BACT</name>
<dbReference type="SUPFAM" id="SSF52218">
    <property type="entry name" value="Flavoproteins"/>
    <property type="match status" value="1"/>
</dbReference>
<dbReference type="Proteomes" id="UP000189670">
    <property type="component" value="Unassembled WGS sequence"/>
</dbReference>
<dbReference type="Pfam" id="PF03358">
    <property type="entry name" value="FMN_red"/>
    <property type="match status" value="1"/>
</dbReference>
<accession>A0A1V1PGY1</accession>
<evidence type="ECO:0000259" key="3">
    <source>
        <dbReference type="Pfam" id="PF03358"/>
    </source>
</evidence>
<organism evidence="4 5">
    <name type="scientific">Candidatus Magnetoglobus multicellularis str. Araruama</name>
    <dbReference type="NCBI Taxonomy" id="890399"/>
    <lineage>
        <taxon>Bacteria</taxon>
        <taxon>Pseudomonadati</taxon>
        <taxon>Thermodesulfobacteriota</taxon>
        <taxon>Desulfobacteria</taxon>
        <taxon>Desulfobacterales</taxon>
        <taxon>Desulfobacteraceae</taxon>
        <taxon>Candidatus Magnetoglobus</taxon>
    </lineage>
</organism>